<dbReference type="PROSITE" id="PS50097">
    <property type="entry name" value="BTB"/>
    <property type="match status" value="1"/>
</dbReference>
<evidence type="ECO:0000313" key="5">
    <source>
        <dbReference type="EMBL" id="KAB0353929.1"/>
    </source>
</evidence>
<dbReference type="GO" id="GO:0000978">
    <property type="term" value="F:RNA polymerase II cis-regulatory region sequence-specific DNA binding"/>
    <property type="evidence" value="ECO:0007669"/>
    <property type="project" value="TreeGrafter"/>
</dbReference>
<dbReference type="PANTHER" id="PTHR46105">
    <property type="entry name" value="AGAP004733-PA"/>
    <property type="match status" value="1"/>
</dbReference>
<protein>
    <recommendedName>
        <fullName evidence="4">BTB domain-containing protein</fullName>
    </recommendedName>
</protein>
<dbReference type="GO" id="GO:0005634">
    <property type="term" value="C:nucleus"/>
    <property type="evidence" value="ECO:0007669"/>
    <property type="project" value="UniProtKB-SubCell"/>
</dbReference>
<accession>A0A5N3VZU4</accession>
<dbReference type="FunFam" id="3.30.710.10:FF:000009">
    <property type="entry name" value="Zinc finger and BTB domain-containing 37"/>
    <property type="match status" value="1"/>
</dbReference>
<dbReference type="SMART" id="SM00225">
    <property type="entry name" value="BTB"/>
    <property type="match status" value="1"/>
</dbReference>
<dbReference type="Pfam" id="PF00651">
    <property type="entry name" value="BTB"/>
    <property type="match status" value="1"/>
</dbReference>
<gene>
    <name evidence="5" type="ORF">FD755_023377</name>
</gene>
<dbReference type="AlphaFoldDB" id="A0A5N3VZU4"/>
<sequence>MSQMLHIEIPNFGNTVLGCLNEQRLLGLYCDVSIVVKGQAFKAHRAVLAASSLYFRDLFSGNSKSAFELPGTVPPACFQQILSFCYTGRLTMAASEQLVVMYTAGFLQIQHIVERGTDLMFKVSSPHCDSQTAMIEDASSEPQSPCNQLQPAAAPPYVVSPSVPIPLLTRVKHEALELPLAAGPGLAPKRPLETGPRDGAAVAAGTAPLKLPRVSYYGVPSLATLIPSVQQAPYSQGERTSPGASSLPTTDSPTSYHNEEDEEDDEAYDTMVEEQYGQMYIKATGSYAGPWDSRSPAAVDGVAGSRLWSGPPGPLPGSLSELQGWRCPGQLPWARALSSLQRNGEVLRWHWCAGRAAARLGAPAALEGKGQWPWTARGGLVRPSRPMALTVPGASPQPLSPRDRMPSPPGRARLSKSCVPVPRGPQSPWGCWPWAGWWRQAGRLEGQRAWERPCLQLTREAPAWVFSSLSP</sequence>
<feature type="region of interest" description="Disordered" evidence="3">
    <location>
        <begin position="233"/>
        <end position="267"/>
    </location>
</feature>
<name>A0A5N3VZU4_MUNRE</name>
<evidence type="ECO:0000256" key="3">
    <source>
        <dbReference type="SAM" id="MobiDB-lite"/>
    </source>
</evidence>
<evidence type="ECO:0000259" key="4">
    <source>
        <dbReference type="PROSITE" id="PS50097"/>
    </source>
</evidence>
<dbReference type="InterPro" id="IPR050457">
    <property type="entry name" value="ZnFinger_BTB_dom_contain"/>
</dbReference>
<dbReference type="PANTHER" id="PTHR46105:SF2">
    <property type="entry name" value="NUCLEUS ACCUMBENS-ASSOCIATED PROTEIN 2"/>
    <property type="match status" value="1"/>
</dbReference>
<dbReference type="Gene3D" id="3.30.710.10">
    <property type="entry name" value="Potassium Channel Kv1.1, Chain A"/>
    <property type="match status" value="1"/>
</dbReference>
<reference evidence="5 6" key="1">
    <citation type="submission" date="2019-06" db="EMBL/GenBank/DDBJ databases">
        <title>Discovery of a novel chromosome fission-fusion reversal in muntjac.</title>
        <authorList>
            <person name="Mudd A.B."/>
            <person name="Bredeson J.V."/>
            <person name="Baum R."/>
            <person name="Hockemeyer D."/>
            <person name="Rokhsar D.S."/>
        </authorList>
    </citation>
    <scope>NUCLEOTIDE SEQUENCE [LARGE SCALE GENOMIC DNA]</scope>
    <source>
        <strain evidence="5">UCam_UCB_Mr</strain>
        <tissue evidence="5">Fibroblast cell line</tissue>
    </source>
</reference>
<feature type="region of interest" description="Disordered" evidence="3">
    <location>
        <begin position="391"/>
        <end position="419"/>
    </location>
</feature>
<feature type="compositionally biased region" description="Polar residues" evidence="3">
    <location>
        <begin position="233"/>
        <end position="256"/>
    </location>
</feature>
<evidence type="ECO:0000313" key="6">
    <source>
        <dbReference type="Proteomes" id="UP000326062"/>
    </source>
</evidence>
<proteinExistence type="predicted"/>
<dbReference type="GO" id="GO:0000981">
    <property type="term" value="F:DNA-binding transcription factor activity, RNA polymerase II-specific"/>
    <property type="evidence" value="ECO:0007669"/>
    <property type="project" value="TreeGrafter"/>
</dbReference>
<comment type="subcellular location">
    <subcellularLocation>
        <location evidence="1">Nucleus</location>
    </subcellularLocation>
</comment>
<dbReference type="CDD" id="cd18289">
    <property type="entry name" value="BTB_POZ_BTBD14A_NAC2"/>
    <property type="match status" value="1"/>
</dbReference>
<feature type="domain" description="BTB" evidence="4">
    <location>
        <begin position="30"/>
        <end position="94"/>
    </location>
</feature>
<keyword evidence="2" id="KW-0539">Nucleus</keyword>
<evidence type="ECO:0000256" key="2">
    <source>
        <dbReference type="ARBA" id="ARBA00023242"/>
    </source>
</evidence>
<evidence type="ECO:0000256" key="1">
    <source>
        <dbReference type="ARBA" id="ARBA00004123"/>
    </source>
</evidence>
<dbReference type="InterPro" id="IPR011333">
    <property type="entry name" value="SKP1/BTB/POZ_sf"/>
</dbReference>
<dbReference type="InterPro" id="IPR000210">
    <property type="entry name" value="BTB/POZ_dom"/>
</dbReference>
<dbReference type="SUPFAM" id="SSF54695">
    <property type="entry name" value="POZ domain"/>
    <property type="match status" value="1"/>
</dbReference>
<dbReference type="EMBL" id="VCEB01000180">
    <property type="protein sequence ID" value="KAB0353929.1"/>
    <property type="molecule type" value="Genomic_DNA"/>
</dbReference>
<organism evidence="5 6">
    <name type="scientific">Muntiacus reevesi</name>
    <name type="common">Reeves' muntjac</name>
    <name type="synonym">Cervus reevesi</name>
    <dbReference type="NCBI Taxonomy" id="9886"/>
    <lineage>
        <taxon>Eukaryota</taxon>
        <taxon>Metazoa</taxon>
        <taxon>Chordata</taxon>
        <taxon>Craniata</taxon>
        <taxon>Vertebrata</taxon>
        <taxon>Euteleostomi</taxon>
        <taxon>Mammalia</taxon>
        <taxon>Eutheria</taxon>
        <taxon>Laurasiatheria</taxon>
        <taxon>Artiodactyla</taxon>
        <taxon>Ruminantia</taxon>
        <taxon>Pecora</taxon>
        <taxon>Cervidae</taxon>
        <taxon>Muntiacinae</taxon>
        <taxon>Muntiacus</taxon>
    </lineage>
</organism>
<comment type="caution">
    <text evidence="5">The sequence shown here is derived from an EMBL/GenBank/DDBJ whole genome shotgun (WGS) entry which is preliminary data.</text>
</comment>
<keyword evidence="6" id="KW-1185">Reference proteome</keyword>
<dbReference type="Proteomes" id="UP000326062">
    <property type="component" value="Unassembled WGS sequence"/>
</dbReference>